<dbReference type="GO" id="GO:0003723">
    <property type="term" value="F:RNA binding"/>
    <property type="evidence" value="ECO:0007669"/>
    <property type="project" value="UniProtKB-UniRule"/>
</dbReference>
<evidence type="ECO:0000313" key="5">
    <source>
        <dbReference type="Proteomes" id="UP001346149"/>
    </source>
</evidence>
<dbReference type="PROSITE" id="PS50102">
    <property type="entry name" value="RRM"/>
    <property type="match status" value="1"/>
</dbReference>
<dbReference type="SMART" id="SM00360">
    <property type="entry name" value="RRM"/>
    <property type="match status" value="1"/>
</dbReference>
<comment type="caution">
    <text evidence="4">The sequence shown here is derived from an EMBL/GenBank/DDBJ whole genome shotgun (WGS) entry which is preliminary data.</text>
</comment>
<dbReference type="EMBL" id="JAXQNO010000010">
    <property type="protein sequence ID" value="KAK4790659.1"/>
    <property type="molecule type" value="Genomic_DNA"/>
</dbReference>
<accession>A0AAN7LS72</accession>
<dbReference type="Pfam" id="PF00076">
    <property type="entry name" value="RRM_1"/>
    <property type="match status" value="1"/>
</dbReference>
<dbReference type="PANTHER" id="PTHR48027">
    <property type="entry name" value="HETEROGENEOUS NUCLEAR RIBONUCLEOPROTEIN 87F-RELATED"/>
    <property type="match status" value="1"/>
</dbReference>
<dbReference type="AlphaFoldDB" id="A0AAN7LS72"/>
<dbReference type="SUPFAM" id="SSF54928">
    <property type="entry name" value="RNA-binding domain, RBD"/>
    <property type="match status" value="1"/>
</dbReference>
<evidence type="ECO:0000256" key="2">
    <source>
        <dbReference type="PROSITE-ProRule" id="PRU00176"/>
    </source>
</evidence>
<keyword evidence="5" id="KW-1185">Reference proteome</keyword>
<name>A0AAN7LS72_TRANT</name>
<protein>
    <recommendedName>
        <fullName evidence="3">RRM domain-containing protein</fullName>
    </recommendedName>
</protein>
<dbReference type="Gene3D" id="3.30.70.330">
    <property type="match status" value="1"/>
</dbReference>
<dbReference type="InterPro" id="IPR052462">
    <property type="entry name" value="SLIRP/GR-RBP-like"/>
</dbReference>
<organism evidence="4 5">
    <name type="scientific">Trapa natans</name>
    <name type="common">Water chestnut</name>
    <dbReference type="NCBI Taxonomy" id="22666"/>
    <lineage>
        <taxon>Eukaryota</taxon>
        <taxon>Viridiplantae</taxon>
        <taxon>Streptophyta</taxon>
        <taxon>Embryophyta</taxon>
        <taxon>Tracheophyta</taxon>
        <taxon>Spermatophyta</taxon>
        <taxon>Magnoliopsida</taxon>
        <taxon>eudicotyledons</taxon>
        <taxon>Gunneridae</taxon>
        <taxon>Pentapetalae</taxon>
        <taxon>rosids</taxon>
        <taxon>malvids</taxon>
        <taxon>Myrtales</taxon>
        <taxon>Lythraceae</taxon>
        <taxon>Trapa</taxon>
    </lineage>
</organism>
<dbReference type="Proteomes" id="UP001346149">
    <property type="component" value="Unassembled WGS sequence"/>
</dbReference>
<keyword evidence="1 2" id="KW-0694">RNA-binding</keyword>
<dbReference type="InterPro" id="IPR035979">
    <property type="entry name" value="RBD_domain_sf"/>
</dbReference>
<evidence type="ECO:0000256" key="1">
    <source>
        <dbReference type="ARBA" id="ARBA00022884"/>
    </source>
</evidence>
<dbReference type="InterPro" id="IPR000504">
    <property type="entry name" value="RRM_dom"/>
</dbReference>
<reference evidence="4 5" key="1">
    <citation type="journal article" date="2023" name="Hortic Res">
        <title>Pangenome of water caltrop reveals structural variations and asymmetric subgenome divergence after allopolyploidization.</title>
        <authorList>
            <person name="Zhang X."/>
            <person name="Chen Y."/>
            <person name="Wang L."/>
            <person name="Yuan Y."/>
            <person name="Fang M."/>
            <person name="Shi L."/>
            <person name="Lu R."/>
            <person name="Comes H.P."/>
            <person name="Ma Y."/>
            <person name="Chen Y."/>
            <person name="Huang G."/>
            <person name="Zhou Y."/>
            <person name="Zheng Z."/>
            <person name="Qiu Y."/>
        </authorList>
    </citation>
    <scope>NUCLEOTIDE SEQUENCE [LARGE SCALE GENOMIC DNA]</scope>
    <source>
        <strain evidence="4">F231</strain>
    </source>
</reference>
<dbReference type="InterPro" id="IPR012677">
    <property type="entry name" value="Nucleotide-bd_a/b_plait_sf"/>
</dbReference>
<gene>
    <name evidence="4" type="ORF">SAY86_017963</name>
</gene>
<feature type="domain" description="RRM" evidence="3">
    <location>
        <begin position="30"/>
        <end position="108"/>
    </location>
</feature>
<evidence type="ECO:0000313" key="4">
    <source>
        <dbReference type="EMBL" id="KAK4790659.1"/>
    </source>
</evidence>
<evidence type="ECO:0000259" key="3">
    <source>
        <dbReference type="PROSITE" id="PS50102"/>
    </source>
</evidence>
<sequence>MQSLGRGGCSYRLPLWSLLSGRVFPRCSATKVFVGGLSYDTNEIILRDAFQQLGDIIEAKVVCDHVSGKSKGYGFIRFDSETAAAEALKKMDGQLLDGRNIRVQYPERQNGRHSSEV</sequence>
<dbReference type="FunFam" id="3.30.70.330:FF:000714">
    <property type="entry name" value="Glycine-rich RNA-binding protein 2, mitochondrial"/>
    <property type="match status" value="1"/>
</dbReference>
<proteinExistence type="predicted"/>